<dbReference type="Proteomes" id="UP000295096">
    <property type="component" value="Unassembled WGS sequence"/>
</dbReference>
<dbReference type="CDD" id="cd00060">
    <property type="entry name" value="FHA"/>
    <property type="match status" value="1"/>
</dbReference>
<evidence type="ECO:0000259" key="3">
    <source>
        <dbReference type="PROSITE" id="PS50006"/>
    </source>
</evidence>
<keyword evidence="5" id="KW-1185">Reference proteome</keyword>
<sequence length="604" mass="64799">MSTRILIKHQTGSKSNQIEQFPLETTSELTLGRDPTCSIAYDAQRDDAVSRRHAVIRITQGDRPSFRIADLGSSNGTLVNGTPIKGETDLLPDDLVNLGQIGPSFIFDAQPRPPHLVARTRVVSDSPPGTTRIADPIPTTPMAATAVIPPSPLNTATPSLTASPTRSGVGRDTVQRMLTEERQATGRKWLYVVGGLLAATAAGGGGLYWRMSTDRQQIEAQARASQELHTAALQRQRETLSEEAATNERKLRTQIGLSPSDIVQRYGNATVYIAMSWRLVDRQTGRLIYHKNYTRPGSADATRPAYVELANGKIVRWLTMDDSSPNRPIGHPAVGSGFVVDPSGLAITNKHVAAAWTVGYEDFDPQGLATGWLFKAQDGRTAQARDFSPSSRAADARTVAPWTPGEGGLVFDPNAPIPISNGMERPFEGRNETLSVRFPDNPTSISAQLVSFSAEADVALIRVNSPEQLTTVQLAEDDSVTLGGAITVLGYPGDSVKTFAAISTIERGQLQRTIGEVASPTVIAGFISHLSAVTEQRGSVTVIAPFGDVYQLTAPAGRGSSGGPVFDANGKAIGILTYGTLRETTTLAVPIRYARKMLRVQQKN</sequence>
<gene>
    <name evidence="4" type="ORF">E2C06_13360</name>
</gene>
<dbReference type="InterPro" id="IPR008984">
    <property type="entry name" value="SMAD_FHA_dom_sf"/>
</dbReference>
<dbReference type="InterPro" id="IPR000253">
    <property type="entry name" value="FHA_dom"/>
</dbReference>
<dbReference type="Gene3D" id="2.60.200.20">
    <property type="match status" value="1"/>
</dbReference>
<dbReference type="PANTHER" id="PTHR22939:SF129">
    <property type="entry name" value="SERINE PROTEASE HTRA2, MITOCHONDRIAL"/>
    <property type="match status" value="1"/>
</dbReference>
<dbReference type="OrthoDB" id="9789782at2"/>
<dbReference type="InterPro" id="IPR009003">
    <property type="entry name" value="Peptidase_S1_PA"/>
</dbReference>
<feature type="compositionally biased region" description="Polar residues" evidence="1">
    <location>
        <begin position="153"/>
        <end position="166"/>
    </location>
</feature>
<dbReference type="RefSeq" id="WP_133289095.1">
    <property type="nucleotide sequence ID" value="NZ_SMSJ01000014.1"/>
</dbReference>
<keyword evidence="2" id="KW-1133">Transmembrane helix</keyword>
<dbReference type="AlphaFoldDB" id="A0A4V3AA87"/>
<dbReference type="SUPFAM" id="SSF49879">
    <property type="entry name" value="SMAD/FHA domain"/>
    <property type="match status" value="1"/>
</dbReference>
<reference evidence="4 5" key="1">
    <citation type="journal article" date="2016" name="J. Microbiol.">
        <title>Dankookia rubra gen. nov., sp. nov., an alphaproteobacterium isolated from sediment of a shallow stream.</title>
        <authorList>
            <person name="Kim W.H."/>
            <person name="Kim D.H."/>
            <person name="Kang K."/>
            <person name="Ahn T.Y."/>
        </authorList>
    </citation>
    <scope>NUCLEOTIDE SEQUENCE [LARGE SCALE GENOMIC DNA]</scope>
    <source>
        <strain evidence="4 5">JCM30602</strain>
    </source>
</reference>
<dbReference type="Pfam" id="PF13365">
    <property type="entry name" value="Trypsin_2"/>
    <property type="match status" value="1"/>
</dbReference>
<proteinExistence type="predicted"/>
<dbReference type="EMBL" id="SMSJ01000014">
    <property type="protein sequence ID" value="TDH62155.1"/>
    <property type="molecule type" value="Genomic_DNA"/>
</dbReference>
<name>A0A4V3AA87_9PROT</name>
<organism evidence="4 5">
    <name type="scientific">Dankookia rubra</name>
    <dbReference type="NCBI Taxonomy" id="1442381"/>
    <lineage>
        <taxon>Bacteria</taxon>
        <taxon>Pseudomonadati</taxon>
        <taxon>Pseudomonadota</taxon>
        <taxon>Alphaproteobacteria</taxon>
        <taxon>Acetobacterales</taxon>
        <taxon>Roseomonadaceae</taxon>
        <taxon>Dankookia</taxon>
    </lineage>
</organism>
<dbReference type="InterPro" id="IPR043504">
    <property type="entry name" value="Peptidase_S1_PA_chymotrypsin"/>
</dbReference>
<evidence type="ECO:0000256" key="2">
    <source>
        <dbReference type="SAM" id="Phobius"/>
    </source>
</evidence>
<evidence type="ECO:0000256" key="1">
    <source>
        <dbReference type="SAM" id="MobiDB-lite"/>
    </source>
</evidence>
<feature type="region of interest" description="Disordered" evidence="1">
    <location>
        <begin position="149"/>
        <end position="169"/>
    </location>
</feature>
<dbReference type="PANTHER" id="PTHR22939">
    <property type="entry name" value="SERINE PROTEASE FAMILY S1C HTRA-RELATED"/>
    <property type="match status" value="1"/>
</dbReference>
<evidence type="ECO:0000313" key="4">
    <source>
        <dbReference type="EMBL" id="TDH62155.1"/>
    </source>
</evidence>
<dbReference type="PROSITE" id="PS50006">
    <property type="entry name" value="FHA_DOMAIN"/>
    <property type="match status" value="1"/>
</dbReference>
<keyword evidence="2" id="KW-0472">Membrane</keyword>
<feature type="transmembrane region" description="Helical" evidence="2">
    <location>
        <begin position="189"/>
        <end position="209"/>
    </location>
</feature>
<evidence type="ECO:0000313" key="5">
    <source>
        <dbReference type="Proteomes" id="UP000295096"/>
    </source>
</evidence>
<keyword evidence="2" id="KW-0812">Transmembrane</keyword>
<dbReference type="Gene3D" id="2.40.10.10">
    <property type="entry name" value="Trypsin-like serine proteases"/>
    <property type="match status" value="2"/>
</dbReference>
<feature type="domain" description="FHA" evidence="3">
    <location>
        <begin position="29"/>
        <end position="84"/>
    </location>
</feature>
<protein>
    <submittedName>
        <fullName evidence="4">FHA domain-containing protein</fullName>
    </submittedName>
</protein>
<dbReference type="SMART" id="SM00240">
    <property type="entry name" value="FHA"/>
    <property type="match status" value="1"/>
</dbReference>
<dbReference type="SUPFAM" id="SSF50494">
    <property type="entry name" value="Trypsin-like serine proteases"/>
    <property type="match status" value="1"/>
</dbReference>
<dbReference type="Pfam" id="PF00498">
    <property type="entry name" value="FHA"/>
    <property type="match status" value="1"/>
</dbReference>
<accession>A0A4V3AA87</accession>
<comment type="caution">
    <text evidence="4">The sequence shown here is derived from an EMBL/GenBank/DDBJ whole genome shotgun (WGS) entry which is preliminary data.</text>
</comment>